<reference evidence="2 3" key="1">
    <citation type="journal article" date="2020" name="Phytopathology">
        <title>A high-quality genome resource of Botrytis fragariae, a new and rapidly spreading fungal pathogen causing strawberry gray mold in the U.S.A.</title>
        <authorList>
            <person name="Wu Y."/>
            <person name="Saski C.A."/>
            <person name="Schnabel G."/>
            <person name="Xiao S."/>
            <person name="Hu M."/>
        </authorList>
    </citation>
    <scope>NUCLEOTIDE SEQUENCE [LARGE SCALE GENOMIC DNA]</scope>
    <source>
        <strain evidence="2 3">BVB16</strain>
    </source>
</reference>
<dbReference type="AlphaFoldDB" id="A0A8H6APV3"/>
<dbReference type="GeneID" id="59261947"/>
<feature type="region of interest" description="Disordered" evidence="1">
    <location>
        <begin position="30"/>
        <end position="49"/>
    </location>
</feature>
<dbReference type="RefSeq" id="XP_037190318.1">
    <property type="nucleotide sequence ID" value="XM_037338255.1"/>
</dbReference>
<comment type="caution">
    <text evidence="2">The sequence shown here is derived from an EMBL/GenBank/DDBJ whole genome shotgun (WGS) entry which is preliminary data.</text>
</comment>
<evidence type="ECO:0000256" key="1">
    <source>
        <dbReference type="SAM" id="MobiDB-lite"/>
    </source>
</evidence>
<dbReference type="EMBL" id="JABFCT010000012">
    <property type="protein sequence ID" value="KAF5871371.1"/>
    <property type="molecule type" value="Genomic_DNA"/>
</dbReference>
<keyword evidence="3" id="KW-1185">Reference proteome</keyword>
<organism evidence="2 3">
    <name type="scientific">Botrytis fragariae</name>
    <dbReference type="NCBI Taxonomy" id="1964551"/>
    <lineage>
        <taxon>Eukaryota</taxon>
        <taxon>Fungi</taxon>
        <taxon>Dikarya</taxon>
        <taxon>Ascomycota</taxon>
        <taxon>Pezizomycotina</taxon>
        <taxon>Leotiomycetes</taxon>
        <taxon>Helotiales</taxon>
        <taxon>Sclerotiniaceae</taxon>
        <taxon>Botrytis</taxon>
    </lineage>
</organism>
<dbReference type="Proteomes" id="UP000531561">
    <property type="component" value="Unassembled WGS sequence"/>
</dbReference>
<evidence type="ECO:0000313" key="3">
    <source>
        <dbReference type="Proteomes" id="UP000531561"/>
    </source>
</evidence>
<accession>A0A8H6APV3</accession>
<protein>
    <submittedName>
        <fullName evidence="2">Uncharacterized protein</fullName>
    </submittedName>
</protein>
<name>A0A8H6APV3_9HELO</name>
<evidence type="ECO:0000313" key="2">
    <source>
        <dbReference type="EMBL" id="KAF5871371.1"/>
    </source>
</evidence>
<proteinExistence type="predicted"/>
<gene>
    <name evidence="2" type="ORF">Bfra_007886</name>
</gene>
<dbReference type="OrthoDB" id="10409348at2759"/>
<sequence>MRARGASKAKTRDCIYCTLQSDRRRPNLFHSAGKYQRDPPSSKDALPCDQSDGNEKPWLLLGIPFVSYRKSKKGFIEHEDIFPFIIHLKPITPLQNSLLNPPFNFDSKYKFKDIDDQVQDDSKETIYPELNYPIQQAAGRPKARKLNARYDPFSDSYLFIKFKSPINTHLEH</sequence>